<protein>
    <submittedName>
        <fullName evidence="5">Dienelactone hydrolase</fullName>
    </submittedName>
</protein>
<comment type="caution">
    <text evidence="5">The sequence shown here is derived from an EMBL/GenBank/DDBJ whole genome shotgun (WGS) entry which is preliminary data.</text>
</comment>
<dbReference type="AlphaFoldDB" id="A0A841BLV5"/>
<dbReference type="Proteomes" id="UP000587527">
    <property type="component" value="Unassembled WGS sequence"/>
</dbReference>
<keyword evidence="6" id="KW-1185">Reference proteome</keyword>
<evidence type="ECO:0000256" key="4">
    <source>
        <dbReference type="SAM" id="SignalP"/>
    </source>
</evidence>
<organism evidence="5 6">
    <name type="scientific">Allocatelliglobosispora scoriae</name>
    <dbReference type="NCBI Taxonomy" id="643052"/>
    <lineage>
        <taxon>Bacteria</taxon>
        <taxon>Bacillati</taxon>
        <taxon>Actinomycetota</taxon>
        <taxon>Actinomycetes</taxon>
        <taxon>Micromonosporales</taxon>
        <taxon>Micromonosporaceae</taxon>
        <taxon>Allocatelliglobosispora</taxon>
    </lineage>
</organism>
<dbReference type="PANTHER" id="PTHR10272:SF0">
    <property type="entry name" value="PLATELET-ACTIVATING FACTOR ACETYLHYDROLASE"/>
    <property type="match status" value="1"/>
</dbReference>
<dbReference type="PANTHER" id="PTHR10272">
    <property type="entry name" value="PLATELET-ACTIVATING FACTOR ACETYLHYDROLASE"/>
    <property type="match status" value="1"/>
</dbReference>
<proteinExistence type="predicted"/>
<dbReference type="InterPro" id="IPR029058">
    <property type="entry name" value="AB_hydrolase_fold"/>
</dbReference>
<keyword evidence="4" id="KW-0732">Signal</keyword>
<evidence type="ECO:0000313" key="5">
    <source>
        <dbReference type="EMBL" id="MBB5867732.1"/>
    </source>
</evidence>
<sequence length="394" mass="42129">MRSTIAAAAVLTVGLLAPAPAHAAAPAETARTGAATTRLVLPQPTGRDRIGTVSLHLIDGSRPDPWVPAQLSREIMVQLWYPAADVRGYPRADWVSPGLAAVINPPGSPVTLPVTHAHTGAPAARGRHPVVLYSPGFGVERTAGTALVEELASHGYVVVTIDHTHDAPLVEFPGGRLEPQTLPEPGDPDAEEQVIATALAARVADTRFTLDRLAAISRGRNPDAEHRPLPRGLKDAMDLSKVAMFGHSLGGATAAQVMYEDRRVRAGINMDGSVSGTVVAAGLDRPFLLLGSDQHDSADDESWTELWSHLRGPRRELQLDESGHMSFTDYQVLLPQAGVPAADLIPAYGTIDGARSVTVQRAYVLAFIDRYLRRSGGQLLDRPSPRFPEMRFVG</sequence>
<reference evidence="5 6" key="1">
    <citation type="submission" date="2020-08" db="EMBL/GenBank/DDBJ databases">
        <title>Sequencing the genomes of 1000 actinobacteria strains.</title>
        <authorList>
            <person name="Klenk H.-P."/>
        </authorList>
    </citation>
    <scope>NUCLEOTIDE SEQUENCE [LARGE SCALE GENOMIC DNA]</scope>
    <source>
        <strain evidence="5 6">DSM 45362</strain>
    </source>
</reference>
<dbReference type="Pfam" id="PF03403">
    <property type="entry name" value="PAF-AH_p_II"/>
    <property type="match status" value="1"/>
</dbReference>
<evidence type="ECO:0000256" key="3">
    <source>
        <dbReference type="ARBA" id="ARBA00023098"/>
    </source>
</evidence>
<dbReference type="Gene3D" id="3.40.50.1820">
    <property type="entry name" value="alpha/beta hydrolase"/>
    <property type="match status" value="1"/>
</dbReference>
<feature type="chain" id="PRO_5032702989" evidence="4">
    <location>
        <begin position="24"/>
        <end position="394"/>
    </location>
</feature>
<evidence type="ECO:0000256" key="2">
    <source>
        <dbReference type="ARBA" id="ARBA00022963"/>
    </source>
</evidence>
<feature type="signal peptide" evidence="4">
    <location>
        <begin position="1"/>
        <end position="23"/>
    </location>
</feature>
<dbReference type="GO" id="GO:0016042">
    <property type="term" value="P:lipid catabolic process"/>
    <property type="evidence" value="ECO:0007669"/>
    <property type="project" value="UniProtKB-KW"/>
</dbReference>
<dbReference type="SUPFAM" id="SSF53474">
    <property type="entry name" value="alpha/beta-Hydrolases"/>
    <property type="match status" value="1"/>
</dbReference>
<keyword evidence="2" id="KW-0442">Lipid degradation</keyword>
<name>A0A841BLV5_9ACTN</name>
<evidence type="ECO:0000256" key="1">
    <source>
        <dbReference type="ARBA" id="ARBA00022801"/>
    </source>
</evidence>
<gene>
    <name evidence="5" type="ORF">F4553_001111</name>
</gene>
<keyword evidence="1 5" id="KW-0378">Hydrolase</keyword>
<dbReference type="GO" id="GO:0003847">
    <property type="term" value="F:1-alkyl-2-acetylglycerophosphocholine esterase activity"/>
    <property type="evidence" value="ECO:0007669"/>
    <property type="project" value="TreeGrafter"/>
</dbReference>
<keyword evidence="3" id="KW-0443">Lipid metabolism</keyword>
<evidence type="ECO:0000313" key="6">
    <source>
        <dbReference type="Proteomes" id="UP000587527"/>
    </source>
</evidence>
<dbReference type="EMBL" id="JACHMN010000001">
    <property type="protein sequence ID" value="MBB5867732.1"/>
    <property type="molecule type" value="Genomic_DNA"/>
</dbReference>
<dbReference type="RefSeq" id="WP_184832842.1">
    <property type="nucleotide sequence ID" value="NZ_JACHMN010000001.1"/>
</dbReference>
<accession>A0A841BLV5</accession>